<evidence type="ECO:0000313" key="2">
    <source>
        <dbReference type="WBParaSite" id="jg22085"/>
    </source>
</evidence>
<organism evidence="1 2">
    <name type="scientific">Ditylenchus dipsaci</name>
    <dbReference type="NCBI Taxonomy" id="166011"/>
    <lineage>
        <taxon>Eukaryota</taxon>
        <taxon>Metazoa</taxon>
        <taxon>Ecdysozoa</taxon>
        <taxon>Nematoda</taxon>
        <taxon>Chromadorea</taxon>
        <taxon>Rhabditida</taxon>
        <taxon>Tylenchina</taxon>
        <taxon>Tylenchomorpha</taxon>
        <taxon>Sphaerularioidea</taxon>
        <taxon>Anguinidae</taxon>
        <taxon>Anguininae</taxon>
        <taxon>Ditylenchus</taxon>
    </lineage>
</organism>
<keyword evidence="1" id="KW-1185">Reference proteome</keyword>
<reference evidence="2" key="1">
    <citation type="submission" date="2022-11" db="UniProtKB">
        <authorList>
            <consortium name="WormBaseParasite"/>
        </authorList>
    </citation>
    <scope>IDENTIFICATION</scope>
</reference>
<dbReference type="Proteomes" id="UP000887574">
    <property type="component" value="Unplaced"/>
</dbReference>
<name>A0A915DP77_9BILA</name>
<sequence>MIEQLSNSLGGIAKKFQNLHPELGSLAKSCLKVVKTTRFSDRLISRSEIVLSKVFYENTVWIPFHWKAKLKSMKIVRGKVASTRRESRQINCCRGGVKLGTSKIWTLVVAEAQGKLTCTKIDGETNTYTDDLSAQGALFNHISVVVYESNYVEFFYTEHLIGDEKEVLRSENSQLGEEWPAKDPD</sequence>
<dbReference type="AlphaFoldDB" id="A0A915DP77"/>
<proteinExistence type="predicted"/>
<evidence type="ECO:0000313" key="1">
    <source>
        <dbReference type="Proteomes" id="UP000887574"/>
    </source>
</evidence>
<protein>
    <submittedName>
        <fullName evidence="2">Uncharacterized protein</fullName>
    </submittedName>
</protein>
<dbReference type="WBParaSite" id="jg22085">
    <property type="protein sequence ID" value="jg22085"/>
    <property type="gene ID" value="jg22085"/>
</dbReference>
<accession>A0A915DP77</accession>